<keyword evidence="4" id="KW-1003">Cell membrane</keyword>
<dbReference type="InterPro" id="IPR005467">
    <property type="entry name" value="His_kinase_dom"/>
</dbReference>
<dbReference type="InterPro" id="IPR011620">
    <property type="entry name" value="Sig_transdc_His_kinase_LytS_TM"/>
</dbReference>
<gene>
    <name evidence="16" type="ORF">LJ207_10125</name>
</gene>
<dbReference type="InterPro" id="IPR036890">
    <property type="entry name" value="HATPase_C_sf"/>
</dbReference>
<proteinExistence type="predicted"/>
<dbReference type="Proteomes" id="UP001199296">
    <property type="component" value="Unassembled WGS sequence"/>
</dbReference>
<keyword evidence="11 14" id="KW-1133">Transmembrane helix</keyword>
<feature type="transmembrane region" description="Helical" evidence="14">
    <location>
        <begin position="47"/>
        <end position="65"/>
    </location>
</feature>
<evidence type="ECO:0000256" key="1">
    <source>
        <dbReference type="ARBA" id="ARBA00000085"/>
    </source>
</evidence>
<evidence type="ECO:0000256" key="13">
    <source>
        <dbReference type="ARBA" id="ARBA00023136"/>
    </source>
</evidence>
<comment type="catalytic activity">
    <reaction evidence="1">
        <text>ATP + protein L-histidine = ADP + protein N-phospho-L-histidine.</text>
        <dbReference type="EC" id="2.7.13.3"/>
    </reaction>
</comment>
<dbReference type="Pfam" id="PF02518">
    <property type="entry name" value="HATPase_c"/>
    <property type="match status" value="1"/>
</dbReference>
<dbReference type="PANTHER" id="PTHR34220">
    <property type="entry name" value="SENSOR HISTIDINE KINASE YPDA"/>
    <property type="match status" value="1"/>
</dbReference>
<dbReference type="SUPFAM" id="SSF55874">
    <property type="entry name" value="ATPase domain of HSP90 chaperone/DNA topoisomerase II/histidine kinase"/>
    <property type="match status" value="1"/>
</dbReference>
<comment type="subcellular location">
    <subcellularLocation>
        <location evidence="2">Cell membrane</location>
        <topology evidence="2">Multi-pass membrane protein</topology>
    </subcellularLocation>
</comment>
<keyword evidence="13 14" id="KW-0472">Membrane</keyword>
<dbReference type="PROSITE" id="PS50109">
    <property type="entry name" value="HIS_KIN"/>
    <property type="match status" value="1"/>
</dbReference>
<evidence type="ECO:0000256" key="2">
    <source>
        <dbReference type="ARBA" id="ARBA00004651"/>
    </source>
</evidence>
<evidence type="ECO:0000256" key="12">
    <source>
        <dbReference type="ARBA" id="ARBA00023012"/>
    </source>
</evidence>
<keyword evidence="10" id="KW-0067">ATP-binding</keyword>
<evidence type="ECO:0000256" key="14">
    <source>
        <dbReference type="SAM" id="Phobius"/>
    </source>
</evidence>
<dbReference type="InterPro" id="IPR003594">
    <property type="entry name" value="HATPase_dom"/>
</dbReference>
<accession>A0AAW4X1Q4</accession>
<evidence type="ECO:0000256" key="11">
    <source>
        <dbReference type="ARBA" id="ARBA00022989"/>
    </source>
</evidence>
<keyword evidence="17" id="KW-1185">Reference proteome</keyword>
<feature type="transmembrane region" description="Helical" evidence="14">
    <location>
        <begin position="7"/>
        <end position="27"/>
    </location>
</feature>
<keyword evidence="6" id="KW-0808">Transferase</keyword>
<keyword evidence="7 14" id="KW-0812">Transmembrane</keyword>
<evidence type="ECO:0000256" key="8">
    <source>
        <dbReference type="ARBA" id="ARBA00022741"/>
    </source>
</evidence>
<keyword evidence="9 16" id="KW-0418">Kinase</keyword>
<dbReference type="GO" id="GO:0000155">
    <property type="term" value="F:phosphorelay sensor kinase activity"/>
    <property type="evidence" value="ECO:0007669"/>
    <property type="project" value="InterPro"/>
</dbReference>
<feature type="transmembrane region" description="Helical" evidence="14">
    <location>
        <begin position="77"/>
        <end position="96"/>
    </location>
</feature>
<keyword evidence="8" id="KW-0547">Nucleotide-binding</keyword>
<feature type="transmembrane region" description="Helical" evidence="14">
    <location>
        <begin position="172"/>
        <end position="193"/>
    </location>
</feature>
<feature type="domain" description="Histidine kinase" evidence="15">
    <location>
        <begin position="461"/>
        <end position="560"/>
    </location>
</feature>
<reference evidence="16 17" key="1">
    <citation type="submission" date="2021-10" db="EMBL/GenBank/DDBJ databases">
        <authorList>
            <person name="Grouzdev D.S."/>
            <person name="Pantiukh K.S."/>
            <person name="Krutkina M.S."/>
        </authorList>
    </citation>
    <scope>NUCLEOTIDE SEQUENCE [LARGE SCALE GENOMIC DNA]</scope>
    <source>
        <strain evidence="16 17">Z-7514</strain>
    </source>
</reference>
<keyword evidence="12" id="KW-0902">Two-component regulatory system</keyword>
<dbReference type="Gene3D" id="3.30.565.10">
    <property type="entry name" value="Histidine kinase-like ATPase, C-terminal domain"/>
    <property type="match status" value="1"/>
</dbReference>
<evidence type="ECO:0000256" key="4">
    <source>
        <dbReference type="ARBA" id="ARBA00022475"/>
    </source>
</evidence>
<feature type="transmembrane region" description="Helical" evidence="14">
    <location>
        <begin position="140"/>
        <end position="160"/>
    </location>
</feature>
<dbReference type="InterPro" id="IPR010559">
    <property type="entry name" value="Sig_transdc_His_kin_internal"/>
</dbReference>
<keyword evidence="5" id="KW-0597">Phosphoprotein</keyword>
<dbReference type="GO" id="GO:0005886">
    <property type="term" value="C:plasma membrane"/>
    <property type="evidence" value="ECO:0007669"/>
    <property type="project" value="UniProtKB-SubCell"/>
</dbReference>
<dbReference type="GO" id="GO:0005524">
    <property type="term" value="F:ATP binding"/>
    <property type="evidence" value="ECO:0007669"/>
    <property type="project" value="UniProtKB-KW"/>
</dbReference>
<dbReference type="Gene3D" id="3.30.450.40">
    <property type="match status" value="1"/>
</dbReference>
<name>A0AAW4X1Q4_9FIRM</name>
<evidence type="ECO:0000256" key="5">
    <source>
        <dbReference type="ARBA" id="ARBA00022553"/>
    </source>
</evidence>
<dbReference type="GO" id="GO:0071555">
    <property type="term" value="P:cell wall organization"/>
    <property type="evidence" value="ECO:0007669"/>
    <property type="project" value="InterPro"/>
</dbReference>
<dbReference type="EC" id="2.7.13.3" evidence="3"/>
<feature type="transmembrane region" description="Helical" evidence="14">
    <location>
        <begin position="108"/>
        <end position="128"/>
    </location>
</feature>
<organism evidence="16 17">
    <name type="scientific">Halanaerobium polyolivorans</name>
    <dbReference type="NCBI Taxonomy" id="2886943"/>
    <lineage>
        <taxon>Bacteria</taxon>
        <taxon>Bacillati</taxon>
        <taxon>Bacillota</taxon>
        <taxon>Clostridia</taxon>
        <taxon>Halanaerobiales</taxon>
        <taxon>Halanaerobiaceae</taxon>
        <taxon>Halanaerobium</taxon>
    </lineage>
</organism>
<dbReference type="PANTHER" id="PTHR34220:SF7">
    <property type="entry name" value="SENSOR HISTIDINE KINASE YPDA"/>
    <property type="match status" value="1"/>
</dbReference>
<evidence type="ECO:0000256" key="10">
    <source>
        <dbReference type="ARBA" id="ARBA00022840"/>
    </source>
</evidence>
<evidence type="ECO:0000256" key="3">
    <source>
        <dbReference type="ARBA" id="ARBA00012438"/>
    </source>
</evidence>
<dbReference type="InterPro" id="IPR050640">
    <property type="entry name" value="Bact_2-comp_sensor_kinase"/>
</dbReference>
<sequence>MFNNRILELLFDLFRSMSVIVTFAYILSRINGIKYIFNRNFNKYEKVFLYVFFAILSILGTYMGIFIMDAYANIRGIGALVGGLVGGPIIGIAAGLTGGLHRFSLGGFTALACAVGTTLTGLIGGYYHKKFLKGQIKFKEGFIIGSFALVLEMIIVLIFSRPFALAVDLVRVIAIPMILSNAFGIAIFISILNKVKEEHQKIKAVQAEKVLSIADRSLPIIQSGLDSKSAAKIIEMIKEESSADAVAMTDKKEVLAFVGSGSDHHFKGEDIKTEASKKALREEKTVIIDKKSNINCNHHDCPLSNAVVTPLKIENSVYGLLKLYRNEKKISVLDIKMAEGIANLLATQIKLLRLSKQAELKSEAELKALHAQINPHFLFNSLNTISVLCRNQPDQARKLLIKLAGIFRRTLNRDIYQITLKKEIDFSKDYLSIEKARLEQKLAIEWNIEEELLNCQIPPFIIQTLIENSVQHGIYPLKKDGEIKISIKKEKGFLEIRVVDNGIGASTEDIDNIFKIDNDSIGLKNIKDRLQFTYGNSAELKVSSNSDYGFQNIIKIPLESLYERRKAN</sequence>
<evidence type="ECO:0000313" key="16">
    <source>
        <dbReference type="EMBL" id="MCC3145679.1"/>
    </source>
</evidence>
<dbReference type="EMBL" id="JAJFAT010000015">
    <property type="protein sequence ID" value="MCC3145679.1"/>
    <property type="molecule type" value="Genomic_DNA"/>
</dbReference>
<dbReference type="Pfam" id="PF06580">
    <property type="entry name" value="His_kinase"/>
    <property type="match status" value="1"/>
</dbReference>
<dbReference type="InterPro" id="IPR029016">
    <property type="entry name" value="GAF-like_dom_sf"/>
</dbReference>
<comment type="caution">
    <text evidence="16">The sequence shown here is derived from an EMBL/GenBank/DDBJ whole genome shotgun (WGS) entry which is preliminary data.</text>
</comment>
<dbReference type="Pfam" id="PF07694">
    <property type="entry name" value="5TM-5TMR_LYT"/>
    <property type="match status" value="1"/>
</dbReference>
<evidence type="ECO:0000256" key="9">
    <source>
        <dbReference type="ARBA" id="ARBA00022777"/>
    </source>
</evidence>
<dbReference type="AlphaFoldDB" id="A0AAW4X1Q4"/>
<evidence type="ECO:0000256" key="7">
    <source>
        <dbReference type="ARBA" id="ARBA00022692"/>
    </source>
</evidence>
<evidence type="ECO:0000259" key="15">
    <source>
        <dbReference type="PROSITE" id="PS50109"/>
    </source>
</evidence>
<dbReference type="RefSeq" id="WP_229346380.1">
    <property type="nucleotide sequence ID" value="NZ_JAJFAT010000015.1"/>
</dbReference>
<evidence type="ECO:0000256" key="6">
    <source>
        <dbReference type="ARBA" id="ARBA00022679"/>
    </source>
</evidence>
<evidence type="ECO:0000313" key="17">
    <source>
        <dbReference type="Proteomes" id="UP001199296"/>
    </source>
</evidence>
<protein>
    <recommendedName>
        <fullName evidence="3">histidine kinase</fullName>
        <ecNumber evidence="3">2.7.13.3</ecNumber>
    </recommendedName>
</protein>